<dbReference type="STRING" id="1618563.UU12_C0012G0010"/>
<dbReference type="Gene3D" id="3.10.28.10">
    <property type="entry name" value="Homing endonucleases"/>
    <property type="match status" value="1"/>
</dbReference>
<dbReference type="Pfam" id="PF00961">
    <property type="entry name" value="LAGLIDADG_1"/>
    <property type="match status" value="1"/>
</dbReference>
<feature type="domain" description="Homing endonuclease LAGLIDADG" evidence="1">
    <location>
        <begin position="215"/>
        <end position="320"/>
    </location>
</feature>
<dbReference type="InterPro" id="IPR027434">
    <property type="entry name" value="Homing_endonucl"/>
</dbReference>
<evidence type="ECO:0000313" key="3">
    <source>
        <dbReference type="Proteomes" id="UP000034562"/>
    </source>
</evidence>
<sequence>MPAYELFPISKKELKKLYFKDRLSIFQIANKLGCTHSAIVYKFKKFDIKSRGHIGLTKPIKLTKKGFEHLYCERRLSLKKISNIVHRSESGLERRFKNYNLVSRGNKNRACKYKKKDFSGDPIEKAYLIGFRLGDLNVMEGVSVLQIRCSITIPAQTKLIKRLFTPYTTPYITKAKRGTYEIVCLVNRSFDFLLSKEDKIPLWITRNKKHFFSFLAGYSDAEGSFYIHKRKNKVSFGVWEIQTQQKNIINQIWKNLQKYEVESPLPSISKNVGYIAPSGSKNNKDIWKITVARKYSLWKLINSLSIYIKHHNKIKDIRRVRDNLEFRGVNINNPSPFHLAA</sequence>
<reference evidence="2 3" key="1">
    <citation type="journal article" date="2015" name="Nature">
        <title>rRNA introns, odd ribosomes, and small enigmatic genomes across a large radiation of phyla.</title>
        <authorList>
            <person name="Brown C.T."/>
            <person name="Hug L.A."/>
            <person name="Thomas B.C."/>
            <person name="Sharon I."/>
            <person name="Castelle C.J."/>
            <person name="Singh A."/>
            <person name="Wilkins M.J."/>
            <person name="Williams K.H."/>
            <person name="Banfield J.F."/>
        </authorList>
    </citation>
    <scope>NUCLEOTIDE SEQUENCE [LARGE SCALE GENOMIC DNA]</scope>
</reference>
<organism evidence="2 3">
    <name type="scientific">Candidatus Woesebacteria bacterium GW2011_GWA2_40_7b</name>
    <dbReference type="NCBI Taxonomy" id="1618563"/>
    <lineage>
        <taxon>Bacteria</taxon>
        <taxon>Candidatus Woeseibacteriota</taxon>
    </lineage>
</organism>
<dbReference type="GO" id="GO:0004519">
    <property type="term" value="F:endonuclease activity"/>
    <property type="evidence" value="ECO:0007669"/>
    <property type="project" value="InterPro"/>
</dbReference>
<accession>A0A0G0T1N2</accession>
<proteinExistence type="predicted"/>
<dbReference type="AlphaFoldDB" id="A0A0G0T1N2"/>
<evidence type="ECO:0000313" key="2">
    <source>
        <dbReference type="EMBL" id="KKR70954.1"/>
    </source>
</evidence>
<dbReference type="Proteomes" id="UP000034562">
    <property type="component" value="Unassembled WGS sequence"/>
</dbReference>
<dbReference type="InterPro" id="IPR004860">
    <property type="entry name" value="LAGLIDADG_dom"/>
</dbReference>
<dbReference type="EMBL" id="LBZK01000012">
    <property type="protein sequence ID" value="KKR70954.1"/>
    <property type="molecule type" value="Genomic_DNA"/>
</dbReference>
<gene>
    <name evidence="2" type="ORF">UU12_C0012G0010</name>
</gene>
<evidence type="ECO:0000259" key="1">
    <source>
        <dbReference type="Pfam" id="PF00961"/>
    </source>
</evidence>
<comment type="caution">
    <text evidence="2">The sequence shown here is derived from an EMBL/GenBank/DDBJ whole genome shotgun (WGS) entry which is preliminary data.</text>
</comment>
<dbReference type="Gene3D" id="1.10.10.60">
    <property type="entry name" value="Homeodomain-like"/>
    <property type="match status" value="1"/>
</dbReference>
<name>A0A0G0T1N2_9BACT</name>
<dbReference type="SUPFAM" id="SSF55608">
    <property type="entry name" value="Homing endonucleases"/>
    <property type="match status" value="1"/>
</dbReference>
<protein>
    <recommendedName>
        <fullName evidence="1">Homing endonuclease LAGLIDADG domain-containing protein</fullName>
    </recommendedName>
</protein>